<dbReference type="SUPFAM" id="SSF50998">
    <property type="entry name" value="Quinoprotein alcohol dehydrogenase-like"/>
    <property type="match status" value="1"/>
</dbReference>
<dbReference type="Gene3D" id="2.130.10.10">
    <property type="entry name" value="YVTN repeat-like/Quinoprotein amine dehydrogenase"/>
    <property type="match status" value="3"/>
</dbReference>
<evidence type="ECO:0000256" key="1">
    <source>
        <dbReference type="ARBA" id="ARBA00022574"/>
    </source>
</evidence>
<dbReference type="SMART" id="SM00320">
    <property type="entry name" value="WD40"/>
    <property type="match status" value="7"/>
</dbReference>
<dbReference type="InterPro" id="IPR001680">
    <property type="entry name" value="WD40_rpt"/>
</dbReference>
<evidence type="ECO:0000313" key="4">
    <source>
        <dbReference type="EMBL" id="MBB5124743.1"/>
    </source>
</evidence>
<dbReference type="InterPro" id="IPR011047">
    <property type="entry name" value="Quinoprotein_ADH-like_sf"/>
</dbReference>
<dbReference type="AlphaFoldDB" id="A0A7W8F691"/>
<keyword evidence="1 3" id="KW-0853">WD repeat</keyword>
<dbReference type="InterPro" id="IPR015943">
    <property type="entry name" value="WD40/YVTN_repeat-like_dom_sf"/>
</dbReference>
<comment type="caution">
    <text evidence="4">The sequence shown here is derived from an EMBL/GenBank/DDBJ whole genome shotgun (WGS) entry which is preliminary data.</text>
</comment>
<reference evidence="4 5" key="1">
    <citation type="submission" date="2020-08" db="EMBL/GenBank/DDBJ databases">
        <title>Genomic Encyclopedia of Type Strains, Phase III (KMG-III): the genomes of soil and plant-associated and newly described type strains.</title>
        <authorList>
            <person name="Whitman W."/>
        </authorList>
    </citation>
    <scope>NUCLEOTIDE SEQUENCE [LARGE SCALE GENOMIC DNA]</scope>
    <source>
        <strain evidence="4 5">CECT 3226</strain>
    </source>
</reference>
<evidence type="ECO:0000256" key="2">
    <source>
        <dbReference type="ARBA" id="ARBA00022737"/>
    </source>
</evidence>
<protein>
    <submittedName>
        <fullName evidence="4">WD40 repeat protein</fullName>
    </submittedName>
</protein>
<dbReference type="Pfam" id="PF00400">
    <property type="entry name" value="WD40"/>
    <property type="match status" value="4"/>
</dbReference>
<accession>A0A7W8F691</accession>
<keyword evidence="2" id="KW-0677">Repeat</keyword>
<evidence type="ECO:0000313" key="5">
    <source>
        <dbReference type="Proteomes" id="UP000568022"/>
    </source>
</evidence>
<dbReference type="Proteomes" id="UP000568022">
    <property type="component" value="Unassembled WGS sequence"/>
</dbReference>
<dbReference type="PROSITE" id="PS50082">
    <property type="entry name" value="WD_REPEATS_2"/>
    <property type="match status" value="1"/>
</dbReference>
<organism evidence="4 5">
    <name type="scientific">Streptomyces griseoloalbus</name>
    <dbReference type="NCBI Taxonomy" id="67303"/>
    <lineage>
        <taxon>Bacteria</taxon>
        <taxon>Bacillati</taxon>
        <taxon>Actinomycetota</taxon>
        <taxon>Actinomycetes</taxon>
        <taxon>Kitasatosporales</taxon>
        <taxon>Streptomycetaceae</taxon>
        <taxon>Streptomyces</taxon>
    </lineage>
</organism>
<dbReference type="InterPro" id="IPR050349">
    <property type="entry name" value="WD_LIS1/nudF_dynein_reg"/>
</dbReference>
<dbReference type="PANTHER" id="PTHR44129">
    <property type="entry name" value="WD REPEAT-CONTAINING PROTEIN POP1"/>
    <property type="match status" value="1"/>
</dbReference>
<evidence type="ECO:0000256" key="3">
    <source>
        <dbReference type="PROSITE-ProRule" id="PRU00221"/>
    </source>
</evidence>
<name>A0A7W8F691_9ACTN</name>
<dbReference type="EMBL" id="JACHJE010000003">
    <property type="protein sequence ID" value="MBB5124743.1"/>
    <property type="molecule type" value="Genomic_DNA"/>
</dbReference>
<sequence length="357" mass="37203">MSEPGTVVLPLQREGSVQAVAFSPDNKRFASGGSDTRLRVRPVGIGAPPLDVTVDGSVTGIAFSPDGSEIAVADFEQVFLRDSTTGTAVWQGPLAPGNSVNSVRFAPDGRVVAATDTLIAVLDRTSGETKRRITVDPPLIADVDLSRDGTRIAVAVDERHGGNHRHAGSARVYELAAGTEIGRLTPDDAVFAVAFSPDGSQVVCCAADDTTRMFKAQGGQQVWPTPEDVDDQVTAPNCLAFDPKGNWTVVGGSDGFARVLDADIGLEKGRAPKLKPGDPADASFGAVTQVAFHPGGKLAASASIDNVVRLFNVTGGELYTVPTDEVLALRFSPNGRWLGVGTMNGPMVIDNGEANQG</sequence>
<gene>
    <name evidence="4" type="ORF">FHS32_001475</name>
</gene>
<keyword evidence="5" id="KW-1185">Reference proteome</keyword>
<feature type="repeat" description="WD" evidence="3">
    <location>
        <begin position="280"/>
        <end position="321"/>
    </location>
</feature>
<proteinExistence type="predicted"/>